<protein>
    <recommendedName>
        <fullName evidence="2">Response regulatory domain-containing protein</fullName>
    </recommendedName>
</protein>
<name>A0A2S1LFX0_9FLAO</name>
<keyword evidence="1" id="KW-0597">Phosphoprotein</keyword>
<evidence type="ECO:0000313" key="4">
    <source>
        <dbReference type="Proteomes" id="UP000244527"/>
    </source>
</evidence>
<reference evidence="3 4" key="1">
    <citation type="submission" date="2017-04" db="EMBL/GenBank/DDBJ databases">
        <title>Compelte genome sequence of WV33.</title>
        <authorList>
            <person name="Lee P.C."/>
        </authorList>
    </citation>
    <scope>NUCLEOTIDE SEQUENCE [LARGE SCALE GENOMIC DNA]</scope>
    <source>
        <strain evidence="3 4">WV33</strain>
    </source>
</reference>
<sequence>MNVLKAALLDDNIEQLEINKEYLQKLGVVNVVATCFEAKAFLKEVAETKPDILVLDLNLGDSYMTGMEVAHKLKLPVIFVSSNTSQYIKEMESLKREFHICVDHLTKPFTETEFKKTLSRFFMEVHFFASQQHVYLDFGSVKRTKIALDSIVYLTADKASGSESNNKQIHFNHRKSENLIDFSFSKMEDKGLLKSQFLTIHKSFRVNINHIKHYDKKTETIEVDIFSSVGKLEPKQLPVSENYQSIVKQFKK</sequence>
<dbReference type="KEGG" id="ffa:FFWV33_14220"/>
<dbReference type="EMBL" id="CP020918">
    <property type="protein sequence ID" value="AWG22599.1"/>
    <property type="molecule type" value="Genomic_DNA"/>
</dbReference>
<dbReference type="Proteomes" id="UP000244527">
    <property type="component" value="Chromosome"/>
</dbReference>
<dbReference type="RefSeq" id="WP_108741518.1">
    <property type="nucleotide sequence ID" value="NZ_CP020918.1"/>
</dbReference>
<proteinExistence type="predicted"/>
<organism evidence="3 4">
    <name type="scientific">Flavobacterium faecale</name>
    <dbReference type="NCBI Taxonomy" id="1355330"/>
    <lineage>
        <taxon>Bacteria</taxon>
        <taxon>Pseudomonadati</taxon>
        <taxon>Bacteroidota</taxon>
        <taxon>Flavobacteriia</taxon>
        <taxon>Flavobacteriales</taxon>
        <taxon>Flavobacteriaceae</taxon>
        <taxon>Flavobacterium</taxon>
    </lineage>
</organism>
<dbReference type="InterPro" id="IPR011006">
    <property type="entry name" value="CheY-like_superfamily"/>
</dbReference>
<dbReference type="AlphaFoldDB" id="A0A2S1LFX0"/>
<gene>
    <name evidence="3" type="ORF">FFWV33_14220</name>
</gene>
<dbReference type="SMART" id="SM00850">
    <property type="entry name" value="LytTR"/>
    <property type="match status" value="1"/>
</dbReference>
<dbReference type="SMART" id="SM00448">
    <property type="entry name" value="REC"/>
    <property type="match status" value="1"/>
</dbReference>
<evidence type="ECO:0000259" key="2">
    <source>
        <dbReference type="PROSITE" id="PS50110"/>
    </source>
</evidence>
<keyword evidence="4" id="KW-1185">Reference proteome</keyword>
<feature type="domain" description="Response regulatory" evidence="2">
    <location>
        <begin position="5"/>
        <end position="122"/>
    </location>
</feature>
<evidence type="ECO:0000256" key="1">
    <source>
        <dbReference type="PROSITE-ProRule" id="PRU00169"/>
    </source>
</evidence>
<dbReference type="OrthoDB" id="1238320at2"/>
<dbReference type="InterPro" id="IPR001789">
    <property type="entry name" value="Sig_transdc_resp-reg_receiver"/>
</dbReference>
<dbReference type="CDD" id="cd00156">
    <property type="entry name" value="REC"/>
    <property type="match status" value="1"/>
</dbReference>
<accession>A0A2S1LFX0</accession>
<evidence type="ECO:0000313" key="3">
    <source>
        <dbReference type="EMBL" id="AWG22599.1"/>
    </source>
</evidence>
<dbReference type="GO" id="GO:0003677">
    <property type="term" value="F:DNA binding"/>
    <property type="evidence" value="ECO:0007669"/>
    <property type="project" value="InterPro"/>
</dbReference>
<feature type="modified residue" description="4-aspartylphosphate" evidence="1">
    <location>
        <position position="56"/>
    </location>
</feature>
<dbReference type="Pfam" id="PF00072">
    <property type="entry name" value="Response_reg"/>
    <property type="match status" value="1"/>
</dbReference>
<dbReference type="SUPFAM" id="SSF52172">
    <property type="entry name" value="CheY-like"/>
    <property type="match status" value="1"/>
</dbReference>
<dbReference type="Pfam" id="PF04397">
    <property type="entry name" value="LytTR"/>
    <property type="match status" value="1"/>
</dbReference>
<dbReference type="Gene3D" id="2.40.50.1020">
    <property type="entry name" value="LytTr DNA-binding domain"/>
    <property type="match status" value="1"/>
</dbReference>
<dbReference type="GO" id="GO:0000160">
    <property type="term" value="P:phosphorelay signal transduction system"/>
    <property type="evidence" value="ECO:0007669"/>
    <property type="project" value="InterPro"/>
</dbReference>
<dbReference type="Gene3D" id="3.40.50.2300">
    <property type="match status" value="1"/>
</dbReference>
<dbReference type="PROSITE" id="PS50110">
    <property type="entry name" value="RESPONSE_REGULATORY"/>
    <property type="match status" value="1"/>
</dbReference>
<dbReference type="InterPro" id="IPR007492">
    <property type="entry name" value="LytTR_DNA-bd_dom"/>
</dbReference>